<keyword evidence="3" id="KW-0547">Nucleotide-binding</keyword>
<dbReference type="GO" id="GO:0061605">
    <property type="term" value="F:molybdopterin-synthase adenylyltransferase activity"/>
    <property type="evidence" value="ECO:0007669"/>
    <property type="project" value="UniProtKB-EC"/>
</dbReference>
<evidence type="ECO:0000259" key="13">
    <source>
        <dbReference type="PROSITE" id="PS50206"/>
    </source>
</evidence>
<dbReference type="Pfam" id="PF00899">
    <property type="entry name" value="ThiF"/>
    <property type="match status" value="1"/>
</dbReference>
<dbReference type="OrthoDB" id="9804286at2"/>
<evidence type="ECO:0000256" key="11">
    <source>
        <dbReference type="ARBA" id="ARBA00075328"/>
    </source>
</evidence>
<dbReference type="InterPro" id="IPR035985">
    <property type="entry name" value="Ubiquitin-activating_enz"/>
</dbReference>
<dbReference type="SUPFAM" id="SSF69572">
    <property type="entry name" value="Activating enzymes of the ubiquitin-like proteins"/>
    <property type="match status" value="1"/>
</dbReference>
<dbReference type="Proteomes" id="UP000463961">
    <property type="component" value="Chromosome"/>
</dbReference>
<evidence type="ECO:0000256" key="12">
    <source>
        <dbReference type="ARBA" id="ARBA00078531"/>
    </source>
</evidence>
<dbReference type="PANTHER" id="PTHR10953:SF102">
    <property type="entry name" value="ADENYLYLTRANSFERASE AND SULFURTRANSFERASE MOCS3"/>
    <property type="match status" value="1"/>
</dbReference>
<dbReference type="PANTHER" id="PTHR10953">
    <property type="entry name" value="UBIQUITIN-ACTIVATING ENZYME E1"/>
    <property type="match status" value="1"/>
</dbReference>
<evidence type="ECO:0000256" key="10">
    <source>
        <dbReference type="ARBA" id="ARBA00075110"/>
    </source>
</evidence>
<dbReference type="GO" id="GO:0008146">
    <property type="term" value="F:sulfotransferase activity"/>
    <property type="evidence" value="ECO:0007669"/>
    <property type="project" value="TreeGrafter"/>
</dbReference>
<dbReference type="AlphaFoldDB" id="A0A679HWA6"/>
<dbReference type="RefSeq" id="WP_162050117.1">
    <property type="nucleotide sequence ID" value="NZ_AP019011.1"/>
</dbReference>
<evidence type="ECO:0000256" key="3">
    <source>
        <dbReference type="ARBA" id="ARBA00022741"/>
    </source>
</evidence>
<accession>A0A679HWA6</accession>
<dbReference type="CDD" id="cd00757">
    <property type="entry name" value="ThiF_MoeB_HesA_family"/>
    <property type="match status" value="1"/>
</dbReference>
<reference evidence="15" key="1">
    <citation type="submission" date="2020-01" db="EMBL/GenBank/DDBJ databases">
        <title>Phosphoaccumulans saitamaens gen. nov., sp. nov., a polyphosphate accumulating bacterium isolated from surface river water.</title>
        <authorList>
            <person name="Watanabe K."/>
            <person name="Suda W."/>
        </authorList>
    </citation>
    <scope>NUCLEOTIDE SEQUENCE [LARGE SCALE GENOMIC DNA]</scope>
    <source>
        <strain evidence="15">ICHIAU1</strain>
    </source>
</reference>
<dbReference type="InterPro" id="IPR036873">
    <property type="entry name" value="Rhodanese-like_dom_sf"/>
</dbReference>
<sequence length="369" mass="39219">MNPRYARQIVLPEIGEAGQAQLNKARILVVGAGGLGSPALLYLTAAGVGLGADGGAIGIIDDDCVDLSNLQRQIIYRESDKNTAKAEAAHKHLSALNSATNIVTYPYRLNASNVLGILQDYDIIIDGSDNFSTKYLLNDAATKLDKPIVYGSILGFEGQVSVFWAKHGPCYRCIYPQAPTTHVPNCAEAGTLGGIAGVVGSILAVEACKLALGLVNCHTLGIEPLIGKILVFDALSWDIRKLDLNRKANCPTCTATPEAITLSDGDAAACDTGNAKPITLEDLGNLQNSGIPLTLIDVRDASEWDTGHLEGALHIPLAALLTREDALEHLDTSALTIIYCQHGIRSAHAATFLRSKGFDVLNLKVDWSR</sequence>
<dbReference type="InterPro" id="IPR000594">
    <property type="entry name" value="ThiF_NAD_FAD-bd"/>
</dbReference>
<dbReference type="SMART" id="SM00450">
    <property type="entry name" value="RHOD"/>
    <property type="match status" value="1"/>
</dbReference>
<dbReference type="GO" id="GO:0005524">
    <property type="term" value="F:ATP binding"/>
    <property type="evidence" value="ECO:0007669"/>
    <property type="project" value="UniProtKB-KW"/>
</dbReference>
<feature type="domain" description="Rhodanese" evidence="13">
    <location>
        <begin position="293"/>
        <end position="366"/>
    </location>
</feature>
<evidence type="ECO:0000256" key="5">
    <source>
        <dbReference type="ARBA" id="ARBA00052218"/>
    </source>
</evidence>
<comment type="function">
    <text evidence="6">Catalyzes the adenylation by ATP of the carboxyl group of the C-terminal glycine of sulfur carrier protein MoaD.</text>
</comment>
<dbReference type="FunFam" id="3.40.50.720:FF:000033">
    <property type="entry name" value="Adenylyltransferase and sulfurtransferase MOCS3"/>
    <property type="match status" value="1"/>
</dbReference>
<dbReference type="GO" id="GO:0008641">
    <property type="term" value="F:ubiquitin-like modifier activating enzyme activity"/>
    <property type="evidence" value="ECO:0007669"/>
    <property type="project" value="InterPro"/>
</dbReference>
<evidence type="ECO:0000256" key="9">
    <source>
        <dbReference type="ARBA" id="ARBA00073635"/>
    </source>
</evidence>
<dbReference type="CDD" id="cd00158">
    <property type="entry name" value="RHOD"/>
    <property type="match status" value="1"/>
</dbReference>
<keyword evidence="4" id="KW-0067">ATP-binding</keyword>
<protein>
    <recommendedName>
        <fullName evidence="9">Molybdopterin-synthase adenylyltransferase</fullName>
        <ecNumber evidence="8">2.7.7.80</ecNumber>
    </recommendedName>
    <alternativeName>
        <fullName evidence="12">MoaD protein adenylase</fullName>
    </alternativeName>
    <alternativeName>
        <fullName evidence="10">Molybdopterin-converting factor subunit 1 adenylase</fullName>
    </alternativeName>
    <alternativeName>
        <fullName evidence="11">Sulfur carrier protein MoaD adenylyltransferase</fullName>
    </alternativeName>
</protein>
<comment type="similarity">
    <text evidence="1">Belongs to the HesA/MoeB/ThiF family.</text>
</comment>
<evidence type="ECO:0000256" key="6">
    <source>
        <dbReference type="ARBA" id="ARBA00055169"/>
    </source>
</evidence>
<evidence type="ECO:0000313" key="15">
    <source>
        <dbReference type="Proteomes" id="UP000463961"/>
    </source>
</evidence>
<comment type="catalytic activity">
    <reaction evidence="5">
        <text>[molybdopterin-synthase sulfur-carrier protein]-C-terminal Gly-Gly + ATP + H(+) = [molybdopterin-synthase sulfur-carrier protein]-C-terminal Gly-Gly-AMP + diphosphate</text>
        <dbReference type="Rhea" id="RHEA:43616"/>
        <dbReference type="Rhea" id="RHEA-COMP:12159"/>
        <dbReference type="Rhea" id="RHEA-COMP:12202"/>
        <dbReference type="ChEBI" id="CHEBI:15378"/>
        <dbReference type="ChEBI" id="CHEBI:30616"/>
        <dbReference type="ChEBI" id="CHEBI:33019"/>
        <dbReference type="ChEBI" id="CHEBI:90618"/>
        <dbReference type="ChEBI" id="CHEBI:90778"/>
        <dbReference type="EC" id="2.7.7.80"/>
    </reaction>
</comment>
<dbReference type="Gene3D" id="3.40.50.720">
    <property type="entry name" value="NAD(P)-binding Rossmann-like Domain"/>
    <property type="match status" value="1"/>
</dbReference>
<dbReference type="GO" id="GO:0005829">
    <property type="term" value="C:cytosol"/>
    <property type="evidence" value="ECO:0007669"/>
    <property type="project" value="TreeGrafter"/>
</dbReference>
<dbReference type="Gene3D" id="3.40.250.10">
    <property type="entry name" value="Rhodanese-like domain"/>
    <property type="match status" value="1"/>
</dbReference>
<keyword evidence="14" id="KW-0548">Nucleotidyltransferase</keyword>
<organism evidence="14 15">
    <name type="scientific">Fluviibacter phosphoraccumulans</name>
    <dbReference type="NCBI Taxonomy" id="1751046"/>
    <lineage>
        <taxon>Bacteria</taxon>
        <taxon>Pseudomonadati</taxon>
        <taxon>Pseudomonadota</taxon>
        <taxon>Betaproteobacteria</taxon>
        <taxon>Rhodocyclales</taxon>
        <taxon>Fluviibacteraceae</taxon>
        <taxon>Fluviibacter</taxon>
    </lineage>
</organism>
<dbReference type="EC" id="2.7.7.80" evidence="8"/>
<name>A0A679HWA6_9RHOO</name>
<gene>
    <name evidence="14" type="ORF">ICHIAU1_14450</name>
</gene>
<keyword evidence="2 14" id="KW-0808">Transferase</keyword>
<evidence type="ECO:0000256" key="2">
    <source>
        <dbReference type="ARBA" id="ARBA00022679"/>
    </source>
</evidence>
<evidence type="ECO:0000256" key="4">
    <source>
        <dbReference type="ARBA" id="ARBA00022840"/>
    </source>
</evidence>
<dbReference type="InterPro" id="IPR001763">
    <property type="entry name" value="Rhodanese-like_dom"/>
</dbReference>
<dbReference type="PROSITE" id="PS50206">
    <property type="entry name" value="RHODANESE_3"/>
    <property type="match status" value="1"/>
</dbReference>
<dbReference type="GO" id="GO:0004792">
    <property type="term" value="F:thiosulfate-cyanide sulfurtransferase activity"/>
    <property type="evidence" value="ECO:0007669"/>
    <property type="project" value="TreeGrafter"/>
</dbReference>
<keyword evidence="15" id="KW-1185">Reference proteome</keyword>
<dbReference type="EMBL" id="AP022345">
    <property type="protein sequence ID" value="BBU69162.1"/>
    <property type="molecule type" value="Genomic_DNA"/>
</dbReference>
<dbReference type="Pfam" id="PF00581">
    <property type="entry name" value="Rhodanese"/>
    <property type="match status" value="1"/>
</dbReference>
<comment type="subunit">
    <text evidence="7">Homodimer. Forms a stable heterotetrameric complex of 2 MoeB and 2 MoaD during adenylation of MoaD.</text>
</comment>
<evidence type="ECO:0000256" key="7">
    <source>
        <dbReference type="ARBA" id="ARBA00063809"/>
    </source>
</evidence>
<evidence type="ECO:0000313" key="14">
    <source>
        <dbReference type="EMBL" id="BBU69162.1"/>
    </source>
</evidence>
<evidence type="ECO:0000256" key="8">
    <source>
        <dbReference type="ARBA" id="ARBA00066884"/>
    </source>
</evidence>
<dbReference type="InterPro" id="IPR045886">
    <property type="entry name" value="ThiF/MoeB/HesA"/>
</dbReference>
<evidence type="ECO:0000256" key="1">
    <source>
        <dbReference type="ARBA" id="ARBA00009919"/>
    </source>
</evidence>
<proteinExistence type="inferred from homology"/>